<reference evidence="1" key="1">
    <citation type="submission" date="2023-01" db="EMBL/GenBank/DDBJ databases">
        <title>The chitinases involved in constricting ring structure development in the nematode-trapping fungus Drechslerella dactyloides.</title>
        <authorList>
            <person name="Wang R."/>
            <person name="Zhang L."/>
            <person name="Tang P."/>
            <person name="Li S."/>
            <person name="Liang L."/>
        </authorList>
    </citation>
    <scope>NUCLEOTIDE SEQUENCE</scope>
    <source>
        <strain evidence="1">YMF1.00031</strain>
    </source>
</reference>
<proteinExistence type="predicted"/>
<evidence type="ECO:0000313" key="2">
    <source>
        <dbReference type="Proteomes" id="UP001221413"/>
    </source>
</evidence>
<evidence type="ECO:0000313" key="1">
    <source>
        <dbReference type="EMBL" id="KAJ6262499.1"/>
    </source>
</evidence>
<dbReference type="AlphaFoldDB" id="A0AAD6J127"/>
<dbReference type="Proteomes" id="UP001221413">
    <property type="component" value="Unassembled WGS sequence"/>
</dbReference>
<gene>
    <name evidence="1" type="ORF">Dda_3309</name>
</gene>
<organism evidence="1 2">
    <name type="scientific">Drechslerella dactyloides</name>
    <name type="common">Nematode-trapping fungus</name>
    <name type="synonym">Arthrobotrys dactyloides</name>
    <dbReference type="NCBI Taxonomy" id="74499"/>
    <lineage>
        <taxon>Eukaryota</taxon>
        <taxon>Fungi</taxon>
        <taxon>Dikarya</taxon>
        <taxon>Ascomycota</taxon>
        <taxon>Pezizomycotina</taxon>
        <taxon>Orbiliomycetes</taxon>
        <taxon>Orbiliales</taxon>
        <taxon>Orbiliaceae</taxon>
        <taxon>Drechslerella</taxon>
    </lineage>
</organism>
<sequence>MVGRQQDGSAAGAGRLALKMPHFFKSAVVAMPEPPGHGVILCDPGNGWRLPRATLGGPGALLSSWFAPGAIHPANVVATPPVADVDVASSNILALSAPSRELNPLSRRLVHRLLARLRARDGIRSLGSCDSQNGSW</sequence>
<name>A0AAD6J127_DREDA</name>
<keyword evidence="2" id="KW-1185">Reference proteome</keyword>
<protein>
    <submittedName>
        <fullName evidence="1">Uncharacterized protein</fullName>
    </submittedName>
</protein>
<comment type="caution">
    <text evidence="1">The sequence shown here is derived from an EMBL/GenBank/DDBJ whole genome shotgun (WGS) entry which is preliminary data.</text>
</comment>
<dbReference type="EMBL" id="JAQGDS010000003">
    <property type="protein sequence ID" value="KAJ6262499.1"/>
    <property type="molecule type" value="Genomic_DNA"/>
</dbReference>
<accession>A0AAD6J127</accession>